<dbReference type="InterPro" id="IPR036390">
    <property type="entry name" value="WH_DNA-bd_sf"/>
</dbReference>
<evidence type="ECO:0000256" key="3">
    <source>
        <dbReference type="ARBA" id="ARBA00023125"/>
    </source>
</evidence>
<evidence type="ECO:0000313" key="6">
    <source>
        <dbReference type="EMBL" id="NWC00031.1"/>
    </source>
</evidence>
<accession>A0A7Y7XI10</accession>
<evidence type="ECO:0000259" key="5">
    <source>
        <dbReference type="PROSITE" id="PS50931"/>
    </source>
</evidence>
<dbReference type="SUPFAM" id="SSF53850">
    <property type="entry name" value="Periplasmic binding protein-like II"/>
    <property type="match status" value="1"/>
</dbReference>
<dbReference type="SUPFAM" id="SSF46785">
    <property type="entry name" value="Winged helix' DNA-binding domain"/>
    <property type="match status" value="1"/>
</dbReference>
<keyword evidence="2" id="KW-0805">Transcription regulation</keyword>
<feature type="domain" description="HTH lysR-type" evidence="5">
    <location>
        <begin position="6"/>
        <end position="63"/>
    </location>
</feature>
<dbReference type="EMBL" id="JACAQB010000028">
    <property type="protein sequence ID" value="NWC00031.1"/>
    <property type="molecule type" value="Genomic_DNA"/>
</dbReference>
<dbReference type="AlphaFoldDB" id="A0A7Y7XI10"/>
<proteinExistence type="inferred from homology"/>
<dbReference type="PROSITE" id="PS50931">
    <property type="entry name" value="HTH_LYSR"/>
    <property type="match status" value="1"/>
</dbReference>
<evidence type="ECO:0000256" key="4">
    <source>
        <dbReference type="ARBA" id="ARBA00023163"/>
    </source>
</evidence>
<dbReference type="InterPro" id="IPR036388">
    <property type="entry name" value="WH-like_DNA-bd_sf"/>
</dbReference>
<dbReference type="Pfam" id="PF00126">
    <property type="entry name" value="HTH_1"/>
    <property type="match status" value="1"/>
</dbReference>
<comment type="caution">
    <text evidence="6">The sequence shown here is derived from an EMBL/GenBank/DDBJ whole genome shotgun (WGS) entry which is preliminary data.</text>
</comment>
<evidence type="ECO:0000256" key="1">
    <source>
        <dbReference type="ARBA" id="ARBA00009437"/>
    </source>
</evidence>
<protein>
    <submittedName>
        <fullName evidence="6">LysR family transcriptional regulator</fullName>
    </submittedName>
</protein>
<reference evidence="6 7" key="1">
    <citation type="submission" date="2020-04" db="EMBL/GenBank/DDBJ databases">
        <title>Molecular characterization of pseudomonads from Agaricus bisporus reveal novel blotch 2 pathogens in Western Europe.</title>
        <authorList>
            <person name="Taparia T."/>
            <person name="Krijger M."/>
            <person name="Haynes E."/>
            <person name="Elpinstone J.G."/>
            <person name="Noble R."/>
            <person name="Van Der Wolf J."/>
        </authorList>
    </citation>
    <scope>NUCLEOTIDE SEQUENCE [LARGE SCALE GENOMIC DNA]</scope>
    <source>
        <strain evidence="6 7">H7001</strain>
    </source>
</reference>
<gene>
    <name evidence="6" type="ORF">HX882_29580</name>
</gene>
<keyword evidence="4" id="KW-0804">Transcription</keyword>
<name>A0A7Y7XI10_9PSED</name>
<dbReference type="GO" id="GO:0006351">
    <property type="term" value="P:DNA-templated transcription"/>
    <property type="evidence" value="ECO:0007669"/>
    <property type="project" value="TreeGrafter"/>
</dbReference>
<dbReference type="Pfam" id="PF03466">
    <property type="entry name" value="LysR_substrate"/>
    <property type="match status" value="1"/>
</dbReference>
<dbReference type="PANTHER" id="PTHR30537:SF3">
    <property type="entry name" value="TRANSCRIPTIONAL REGULATORY PROTEIN"/>
    <property type="match status" value="1"/>
</dbReference>
<dbReference type="InterPro" id="IPR058163">
    <property type="entry name" value="LysR-type_TF_proteobact-type"/>
</dbReference>
<dbReference type="PANTHER" id="PTHR30537">
    <property type="entry name" value="HTH-TYPE TRANSCRIPTIONAL REGULATOR"/>
    <property type="match status" value="1"/>
</dbReference>
<keyword evidence="3" id="KW-0238">DNA-binding</keyword>
<dbReference type="Gene3D" id="3.40.190.290">
    <property type="match status" value="1"/>
</dbReference>
<evidence type="ECO:0000256" key="2">
    <source>
        <dbReference type="ARBA" id="ARBA00023015"/>
    </source>
</evidence>
<dbReference type="PRINTS" id="PR00039">
    <property type="entry name" value="HTHLYSR"/>
</dbReference>
<dbReference type="GO" id="GO:0043565">
    <property type="term" value="F:sequence-specific DNA binding"/>
    <property type="evidence" value="ECO:0007669"/>
    <property type="project" value="TreeGrafter"/>
</dbReference>
<evidence type="ECO:0000313" key="7">
    <source>
        <dbReference type="Proteomes" id="UP000539985"/>
    </source>
</evidence>
<organism evidence="6 7">
    <name type="scientific">Pseudomonas gingeri</name>
    <dbReference type="NCBI Taxonomy" id="117681"/>
    <lineage>
        <taxon>Bacteria</taxon>
        <taxon>Pseudomonadati</taxon>
        <taxon>Pseudomonadota</taxon>
        <taxon>Gammaproteobacteria</taxon>
        <taxon>Pseudomonadales</taxon>
        <taxon>Pseudomonadaceae</taxon>
        <taxon>Pseudomonas</taxon>
    </lineage>
</organism>
<dbReference type="InterPro" id="IPR000847">
    <property type="entry name" value="LysR_HTH_N"/>
</dbReference>
<dbReference type="Gene3D" id="1.10.10.10">
    <property type="entry name" value="Winged helix-like DNA-binding domain superfamily/Winged helix DNA-binding domain"/>
    <property type="match status" value="1"/>
</dbReference>
<dbReference type="InterPro" id="IPR005119">
    <property type="entry name" value="LysR_subst-bd"/>
</dbReference>
<sequence length="297" mass="32660">MNKSDPSWELYRSFLQVLREGSLSGAARVLGMTQPTVGRHIERIEESIGATLFIRTQQGLSPTHMALALQPYAEAMEATSAALLRVASSEGEEVRGSVRITASDIIAVEVLPPILAQLHAAHPGLVIELVPSNRMQDLLLREADIAVRMLPPSQDVLVARRIGSIELGLFGHRSYLDRRPPITRVEALKDHALIGYDKETLSLRALLAQAPWLSEVNLALRSDSDLALLGALRAGFGLSLCQVPLAQRDANLIRLLPEKISLWLDTWLVMHEDLRDSPRYRVTFAALVEGLSSYIGA</sequence>
<dbReference type="RefSeq" id="WP_177095154.1">
    <property type="nucleotide sequence ID" value="NZ_JACAQB010000028.1"/>
</dbReference>
<comment type="similarity">
    <text evidence="1">Belongs to the LysR transcriptional regulatory family.</text>
</comment>
<dbReference type="Proteomes" id="UP000539985">
    <property type="component" value="Unassembled WGS sequence"/>
</dbReference>
<dbReference type="GO" id="GO:0003700">
    <property type="term" value="F:DNA-binding transcription factor activity"/>
    <property type="evidence" value="ECO:0007669"/>
    <property type="project" value="InterPro"/>
</dbReference>